<comment type="cofactor">
    <cofactor evidence="1">
        <name>FAD</name>
        <dbReference type="ChEBI" id="CHEBI:57692"/>
    </cofactor>
</comment>
<dbReference type="PROSITE" id="PS01304">
    <property type="entry name" value="UBIH"/>
    <property type="match status" value="1"/>
</dbReference>
<comment type="caution">
    <text evidence="9">The sequence shown here is derived from an EMBL/GenBank/DDBJ whole genome shotgun (WGS) entry which is preliminary data.</text>
</comment>
<dbReference type="Gene3D" id="3.50.50.60">
    <property type="entry name" value="FAD/NAD(P)-binding domain"/>
    <property type="match status" value="2"/>
</dbReference>
<gene>
    <name evidence="9" type="ORF">CJP73_02360</name>
</gene>
<dbReference type="GO" id="GO:0071949">
    <property type="term" value="F:FAD binding"/>
    <property type="evidence" value="ECO:0007669"/>
    <property type="project" value="InterPro"/>
</dbReference>
<evidence type="ECO:0000256" key="6">
    <source>
        <dbReference type="ARBA" id="ARBA00023002"/>
    </source>
</evidence>
<keyword evidence="6" id="KW-0560">Oxidoreductase</keyword>
<reference evidence="9 10" key="1">
    <citation type="submission" date="2017-08" db="EMBL/GenBank/DDBJ databases">
        <title>Pusillimonas indicus sp. nov., a member of the family Alcaligenaceae isolated from surface seawater.</title>
        <authorList>
            <person name="Li J."/>
        </authorList>
    </citation>
    <scope>NUCLEOTIDE SEQUENCE [LARGE SCALE GENOMIC DNA]</scope>
    <source>
        <strain evidence="9 10">L52-1-41</strain>
    </source>
</reference>
<keyword evidence="9" id="KW-0830">Ubiquinone</keyword>
<dbReference type="GO" id="GO:0006744">
    <property type="term" value="P:ubiquinone biosynthetic process"/>
    <property type="evidence" value="ECO:0007669"/>
    <property type="project" value="UniProtKB-UniPathway"/>
</dbReference>
<evidence type="ECO:0000313" key="10">
    <source>
        <dbReference type="Proteomes" id="UP000266206"/>
    </source>
</evidence>
<proteinExistence type="inferred from homology"/>
<dbReference type="InterPro" id="IPR036188">
    <property type="entry name" value="FAD/NAD-bd_sf"/>
</dbReference>
<keyword evidence="7" id="KW-0503">Monooxygenase</keyword>
<evidence type="ECO:0000256" key="3">
    <source>
        <dbReference type="ARBA" id="ARBA00005349"/>
    </source>
</evidence>
<sequence length="390" mass="42295">MKKTDIAVCGTGIVGLATALGLTRAGFRTVLVGPQRVIAPARPHCFGARVYAISPASRRFLESLGVWSLLDASRVTPVEAMQVFGDASGRLELNAWQDAQDVMAWIVESDEIERALTQAVRVFGVEWLDDRFVAFDAPGRICTESGSLIEVDLVVGAEGARSAVREAAHIKSSSRAYDEMGVVTHLHVERPHQNTALQWFTAEGVIAFLPTPNTQAGAQVSLVWSMPKKAAEPLLSMAEDQARNWLNTHLAGLNHELGQVRVAAPVLGFPLFLESSDVIAPGVALVGDAAHRVHPLAGQGLNLGLGDVAALLNVLREKPSYQRAGDVRLLARYRRARAEPVFMMRFVTDGLHRLFSSRFPPVVMARNAGLSIVNSVPMLKRQLIKGASRH</sequence>
<dbReference type="InterPro" id="IPR018168">
    <property type="entry name" value="Ubi_Hdrlase_CS"/>
</dbReference>
<dbReference type="PRINTS" id="PR00420">
    <property type="entry name" value="RNGMNOXGNASE"/>
</dbReference>
<keyword evidence="5" id="KW-0274">FAD</keyword>
<dbReference type="OrthoDB" id="9769565at2"/>
<dbReference type="InterPro" id="IPR002938">
    <property type="entry name" value="FAD-bd"/>
</dbReference>
<dbReference type="InterPro" id="IPR010971">
    <property type="entry name" value="UbiH/COQ6"/>
</dbReference>
<dbReference type="EMBL" id="NQYH01000001">
    <property type="protein sequence ID" value="RIY42293.1"/>
    <property type="molecule type" value="Genomic_DNA"/>
</dbReference>
<evidence type="ECO:0000256" key="4">
    <source>
        <dbReference type="ARBA" id="ARBA00022630"/>
    </source>
</evidence>
<accession>A0A3A1YVK7</accession>
<protein>
    <submittedName>
        <fullName evidence="9">Ubiquinone biosynthesis protein UbiH</fullName>
    </submittedName>
</protein>
<comment type="similarity">
    <text evidence="3">Belongs to the UbiH/COQ6 family.</text>
</comment>
<dbReference type="InterPro" id="IPR051205">
    <property type="entry name" value="UbiH/COQ6_monooxygenase"/>
</dbReference>
<dbReference type="PANTHER" id="PTHR43876:SF7">
    <property type="entry name" value="UBIQUINONE BIOSYNTHESIS MONOOXYGENASE COQ6, MITOCHONDRIAL"/>
    <property type="match status" value="1"/>
</dbReference>
<dbReference type="Pfam" id="PF01494">
    <property type="entry name" value="FAD_binding_3"/>
    <property type="match status" value="1"/>
</dbReference>
<evidence type="ECO:0000313" key="9">
    <source>
        <dbReference type="EMBL" id="RIY42293.1"/>
    </source>
</evidence>
<organism evidence="9 10">
    <name type="scientific">Neopusillimonas maritima</name>
    <dbReference type="NCBI Taxonomy" id="2026239"/>
    <lineage>
        <taxon>Bacteria</taxon>
        <taxon>Pseudomonadati</taxon>
        <taxon>Pseudomonadota</taxon>
        <taxon>Betaproteobacteria</taxon>
        <taxon>Burkholderiales</taxon>
        <taxon>Alcaligenaceae</taxon>
        <taxon>Neopusillimonas</taxon>
    </lineage>
</organism>
<dbReference type="RefSeq" id="WP_119515377.1">
    <property type="nucleotide sequence ID" value="NZ_NQYH01000001.1"/>
</dbReference>
<evidence type="ECO:0000256" key="1">
    <source>
        <dbReference type="ARBA" id="ARBA00001974"/>
    </source>
</evidence>
<dbReference type="GO" id="GO:0004497">
    <property type="term" value="F:monooxygenase activity"/>
    <property type="evidence" value="ECO:0007669"/>
    <property type="project" value="UniProtKB-KW"/>
</dbReference>
<evidence type="ECO:0000259" key="8">
    <source>
        <dbReference type="Pfam" id="PF01494"/>
    </source>
</evidence>
<dbReference type="UniPathway" id="UPA00232"/>
<dbReference type="NCBIfam" id="TIGR01988">
    <property type="entry name" value="Ubi-OHases"/>
    <property type="match status" value="1"/>
</dbReference>
<evidence type="ECO:0000256" key="2">
    <source>
        <dbReference type="ARBA" id="ARBA00004749"/>
    </source>
</evidence>
<dbReference type="GO" id="GO:0016705">
    <property type="term" value="F:oxidoreductase activity, acting on paired donors, with incorporation or reduction of molecular oxygen"/>
    <property type="evidence" value="ECO:0007669"/>
    <property type="project" value="InterPro"/>
</dbReference>
<evidence type="ECO:0000256" key="7">
    <source>
        <dbReference type="ARBA" id="ARBA00023033"/>
    </source>
</evidence>
<evidence type="ECO:0000256" key="5">
    <source>
        <dbReference type="ARBA" id="ARBA00022827"/>
    </source>
</evidence>
<comment type="pathway">
    <text evidence="2">Cofactor biosynthesis; ubiquinone biosynthesis.</text>
</comment>
<feature type="domain" description="FAD-binding" evidence="8">
    <location>
        <begin position="3"/>
        <end position="338"/>
    </location>
</feature>
<dbReference type="PANTHER" id="PTHR43876">
    <property type="entry name" value="UBIQUINONE BIOSYNTHESIS MONOOXYGENASE COQ6, MITOCHONDRIAL"/>
    <property type="match status" value="1"/>
</dbReference>
<name>A0A3A1YVK7_9BURK</name>
<dbReference type="SUPFAM" id="SSF51905">
    <property type="entry name" value="FAD/NAD(P)-binding domain"/>
    <property type="match status" value="1"/>
</dbReference>
<keyword evidence="4" id="KW-0285">Flavoprotein</keyword>
<dbReference type="AlphaFoldDB" id="A0A3A1YVK7"/>
<dbReference type="Proteomes" id="UP000266206">
    <property type="component" value="Unassembled WGS sequence"/>
</dbReference>